<dbReference type="EC" id="2.1.1.64" evidence="2"/>
<gene>
    <name evidence="2" type="ordered locus">CLOAM1842</name>
</gene>
<name>B0VEV0_CLOAI</name>
<dbReference type="InterPro" id="IPR029063">
    <property type="entry name" value="SAM-dependent_MTases_sf"/>
</dbReference>
<sequence>MQENKTASFFDRYSIDFNAIYGSGTGPFQRLINKWFRQTMLIRFQKTIVACNPLEGKTILDVGCGPGIYSITLAKGSPNFVYGIDFAPSMIEIARQEAKKAGVENICRFEIADFNTLPEDKQYNYLILMGFMDYMKNPQQVIEKTMRLASDKVLFSFPSDKGFLAWQRKIRYKFKCPLYLYNEKQLKNLFSDISPWHYTLENIGRDFFVTLEKGENL</sequence>
<dbReference type="HOGENOM" id="CLU_1270430_0_0_0"/>
<protein>
    <submittedName>
        <fullName evidence="2">3-demethylubiquinone-9 3-O-methyltransferase</fullName>
        <ecNumber evidence="2">2.1.1.64</ecNumber>
    </submittedName>
</protein>
<dbReference type="EMBL" id="CU466930">
    <property type="protein sequence ID" value="CAO81671.1"/>
    <property type="molecule type" value="Genomic_DNA"/>
</dbReference>
<evidence type="ECO:0000313" key="3">
    <source>
        <dbReference type="Proteomes" id="UP000002019"/>
    </source>
</evidence>
<proteinExistence type="predicted"/>
<dbReference type="Pfam" id="PF13847">
    <property type="entry name" value="Methyltransf_31"/>
    <property type="match status" value="1"/>
</dbReference>
<dbReference type="PANTHER" id="PTHR45128">
    <property type="entry name" value="METHYLTRANSFERASE TYPE 11"/>
    <property type="match status" value="1"/>
</dbReference>
<dbReference type="GO" id="GO:0061542">
    <property type="term" value="F:3-demethylubiquinol 3-O-methyltransferase activity"/>
    <property type="evidence" value="ECO:0007669"/>
    <property type="project" value="UniProtKB-EC"/>
</dbReference>
<dbReference type="eggNOG" id="COG2227">
    <property type="taxonomic scope" value="Bacteria"/>
</dbReference>
<evidence type="ECO:0000259" key="1">
    <source>
        <dbReference type="Pfam" id="PF13847"/>
    </source>
</evidence>
<keyword evidence="2" id="KW-0808">Transferase</keyword>
<organism evidence="2 3">
    <name type="scientific">Cloacimonas acidaminovorans (strain Evry)</name>
    <dbReference type="NCBI Taxonomy" id="459349"/>
    <lineage>
        <taxon>Bacteria</taxon>
        <taxon>Pseudomonadati</taxon>
        <taxon>Candidatus Cloacimonadota</taxon>
        <taxon>Candidatus Cloacimonadia</taxon>
        <taxon>Candidatus Cloacimonadales</taxon>
        <taxon>Candidatus Cloacimonadaceae</taxon>
        <taxon>Candidatus Cloacimonas</taxon>
    </lineage>
</organism>
<dbReference type="RefSeq" id="WP_015425529.1">
    <property type="nucleotide sequence ID" value="NC_020449.1"/>
</dbReference>
<feature type="domain" description="Methyltransferase" evidence="1">
    <location>
        <begin position="55"/>
        <end position="156"/>
    </location>
</feature>
<dbReference type="Gene3D" id="3.40.50.150">
    <property type="entry name" value="Vaccinia Virus protein VP39"/>
    <property type="match status" value="1"/>
</dbReference>
<dbReference type="Proteomes" id="UP000002019">
    <property type="component" value="Chromosome"/>
</dbReference>
<accession>B0VEV0</accession>
<dbReference type="KEGG" id="caci:CLOAM1842"/>
<dbReference type="InterPro" id="IPR053173">
    <property type="entry name" value="SAM-binding_MTase"/>
</dbReference>
<keyword evidence="3" id="KW-1185">Reference proteome</keyword>
<reference evidence="2 3" key="1">
    <citation type="journal article" date="2008" name="J. Bacteriol.">
        <title>'Candidatus Cloacamonas acidaminovorans': genome sequence reconstruction provides a first glimpse of a new bacterial division.</title>
        <authorList>
            <person name="Pelletier E."/>
            <person name="Kreimeyer A."/>
            <person name="Bocs S."/>
            <person name="Rouy Z."/>
            <person name="Gyapay G."/>
            <person name="Chouari R."/>
            <person name="Riviere D."/>
            <person name="Ganesan A."/>
            <person name="Daegelen P."/>
            <person name="Sghir A."/>
            <person name="Cohen G.N."/>
            <person name="Medigue C."/>
            <person name="Weissenbach J."/>
            <person name="Le Paslier D."/>
        </authorList>
    </citation>
    <scope>NUCLEOTIDE SEQUENCE [LARGE SCALE GENOMIC DNA]</scope>
    <source>
        <strain evidence="3">Evry</strain>
    </source>
</reference>
<dbReference type="OrthoDB" id="9781225at2"/>
<dbReference type="AlphaFoldDB" id="B0VEV0"/>
<dbReference type="InterPro" id="IPR025714">
    <property type="entry name" value="Methyltranfer_dom"/>
</dbReference>
<evidence type="ECO:0000313" key="2">
    <source>
        <dbReference type="EMBL" id="CAO81671.1"/>
    </source>
</evidence>
<dbReference type="SUPFAM" id="SSF53335">
    <property type="entry name" value="S-adenosyl-L-methionine-dependent methyltransferases"/>
    <property type="match status" value="1"/>
</dbReference>
<dbReference type="GO" id="GO:0032259">
    <property type="term" value="P:methylation"/>
    <property type="evidence" value="ECO:0007669"/>
    <property type="project" value="UniProtKB-KW"/>
</dbReference>
<dbReference type="CDD" id="cd02440">
    <property type="entry name" value="AdoMet_MTases"/>
    <property type="match status" value="1"/>
</dbReference>
<keyword evidence="2" id="KW-0489">Methyltransferase</keyword>